<sequence>MRTFLLGALPCLLMAQAPPLSYDDVLKRVRTSPEQYRADSLLAERQLQLQESRGFLRDGPTVALLTGPRRTPGTPTTTDRSFDLDLPLFLSSKTRSELERSLGEAHPLINEAVQREGTLRLRTAYLNAWLAGRLLTLRQNDLATVERWLKAAQARFEAGADPAYQVSLVEGELLKLQQDLDEAWAQEARTWGTLVALADVPTAPLPLADPGPVPVIPTVDLERRLQEGPLRKTLFSLADMEERSLRLKEAQALNRWSLRGSYAQEGDDKVTRFGLAVRLPRPGEGASLRAHTEAQIRASQGTARQALAELDARALAAISRIKVSPANQPIPDFGKAIEAISLRLQEGRERPSDALPIRRQLLESQMAALRRHHNQHLLAAELQALLPKVNL</sequence>
<dbReference type="SUPFAM" id="SSF56954">
    <property type="entry name" value="Outer membrane efflux proteins (OEP)"/>
    <property type="match status" value="1"/>
</dbReference>
<gene>
    <name evidence="1" type="ORF">IPN91_04825</name>
</gene>
<dbReference type="EMBL" id="JADKCH010000002">
    <property type="protein sequence ID" value="MBK8571968.1"/>
    <property type="molecule type" value="Genomic_DNA"/>
</dbReference>
<accession>A0A936K551</accession>
<dbReference type="AlphaFoldDB" id="A0A936K551"/>
<name>A0A936K551_9BACT</name>
<proteinExistence type="predicted"/>
<comment type="caution">
    <text evidence="1">The sequence shown here is derived from an EMBL/GenBank/DDBJ whole genome shotgun (WGS) entry which is preliminary data.</text>
</comment>
<evidence type="ECO:0000313" key="1">
    <source>
        <dbReference type="EMBL" id="MBK8571968.1"/>
    </source>
</evidence>
<protein>
    <submittedName>
        <fullName evidence="1">TolC family protein</fullName>
    </submittedName>
</protein>
<dbReference type="Proteomes" id="UP000709959">
    <property type="component" value="Unassembled WGS sequence"/>
</dbReference>
<evidence type="ECO:0000313" key="2">
    <source>
        <dbReference type="Proteomes" id="UP000709959"/>
    </source>
</evidence>
<reference evidence="1 2" key="1">
    <citation type="submission" date="2020-10" db="EMBL/GenBank/DDBJ databases">
        <title>Connecting structure to function with the recovery of over 1000 high-quality activated sludge metagenome-assembled genomes encoding full-length rRNA genes using long-read sequencing.</title>
        <authorList>
            <person name="Singleton C.M."/>
            <person name="Petriglieri F."/>
            <person name="Kristensen J.M."/>
            <person name="Kirkegaard R.H."/>
            <person name="Michaelsen T.Y."/>
            <person name="Andersen M.H."/>
            <person name="Karst S.M."/>
            <person name="Dueholm M.S."/>
            <person name="Nielsen P.H."/>
            <person name="Albertsen M."/>
        </authorList>
    </citation>
    <scope>NUCLEOTIDE SEQUENCE [LARGE SCALE GENOMIC DNA]</scope>
    <source>
        <strain evidence="1">OdNE_18-Q3-R46-58_MAXAC.008</strain>
    </source>
</reference>
<dbReference type="GO" id="GO:0015562">
    <property type="term" value="F:efflux transmembrane transporter activity"/>
    <property type="evidence" value="ECO:0007669"/>
    <property type="project" value="InterPro"/>
</dbReference>
<organism evidence="1 2">
    <name type="scientific">Candidatus Geothrix odensensis</name>
    <dbReference type="NCBI Taxonomy" id="2954440"/>
    <lineage>
        <taxon>Bacteria</taxon>
        <taxon>Pseudomonadati</taxon>
        <taxon>Acidobacteriota</taxon>
        <taxon>Holophagae</taxon>
        <taxon>Holophagales</taxon>
        <taxon>Holophagaceae</taxon>
        <taxon>Geothrix</taxon>
    </lineage>
</organism>
<dbReference type="Gene3D" id="1.20.1600.10">
    <property type="entry name" value="Outer membrane efflux proteins (OEP)"/>
    <property type="match status" value="1"/>
</dbReference>